<proteinExistence type="predicted"/>
<dbReference type="Proteomes" id="UP000717364">
    <property type="component" value="Unassembled WGS sequence"/>
</dbReference>
<reference evidence="1" key="2">
    <citation type="journal article" date="2021" name="Mar. Drugs">
        <title>Genome Reduction and Secondary Metabolism of the Marine Sponge-Associated Cyanobacterium Leptothoe.</title>
        <authorList>
            <person name="Konstantinou D."/>
            <person name="Popin R.V."/>
            <person name="Fewer D.P."/>
            <person name="Sivonen K."/>
            <person name="Gkelis S."/>
        </authorList>
    </citation>
    <scope>NUCLEOTIDE SEQUENCE</scope>
    <source>
        <strain evidence="1">TAU-MAC 1115</strain>
    </source>
</reference>
<reference evidence="1" key="1">
    <citation type="submission" date="2020-11" db="EMBL/GenBank/DDBJ databases">
        <authorList>
            <person name="Konstantinou D."/>
            <person name="Gkelis S."/>
            <person name="Popin R."/>
            <person name="Fewer D."/>
            <person name="Sivonen K."/>
        </authorList>
    </citation>
    <scope>NUCLEOTIDE SEQUENCE</scope>
    <source>
        <strain evidence="1">TAU-MAC 1115</strain>
    </source>
</reference>
<comment type="caution">
    <text evidence="1">The sequence shown here is derived from an EMBL/GenBank/DDBJ whole genome shotgun (WGS) entry which is preliminary data.</text>
</comment>
<keyword evidence="2" id="KW-1185">Reference proteome</keyword>
<dbReference type="AlphaFoldDB" id="A0A947GJL4"/>
<dbReference type="EMBL" id="JADOES010000030">
    <property type="protein sequence ID" value="MBT9316629.1"/>
    <property type="molecule type" value="Genomic_DNA"/>
</dbReference>
<sequence length="346" mass="38652">MTLSISSTSINQTSQLGMETRITLSIIDGGLAWLDWAMSDQQARYDFKDETELVSSVQQGLHTSSLCYLPNLGLLVSPIKLMTLGASLPILAKAESEKMSPDQDGELRQILVENNLRTQQDLADGLNLLKQLEVDQAYIFDALNFEGRLTLYSLYRSTIDSKADSDLQKEAAAFAIEQAFSCHEFCDYFQIYLLLSRQKSSLNKEERLERAKNCLSKLLPLLFGSLDSVQTSGIPAPAEISPLIQRWSLMGKRLGFQNISSALLEILKQVDYEEQPISYWEKTISAYLDTAKSFIAISTPVYAWINQAGNGCTVGYKTKDKQAELIVQDGLISLRSFKVISQTNDN</sequence>
<evidence type="ECO:0000313" key="1">
    <source>
        <dbReference type="EMBL" id="MBT9316629.1"/>
    </source>
</evidence>
<evidence type="ECO:0000313" key="2">
    <source>
        <dbReference type="Proteomes" id="UP000717364"/>
    </source>
</evidence>
<protein>
    <submittedName>
        <fullName evidence="1">Uncharacterized protein</fullName>
    </submittedName>
</protein>
<gene>
    <name evidence="1" type="ORF">IXB50_14470</name>
</gene>
<accession>A0A947GJL4</accession>
<dbReference type="RefSeq" id="WP_215609696.1">
    <property type="nucleotide sequence ID" value="NZ_JADOES010000030.1"/>
</dbReference>
<organism evidence="1 2">
    <name type="scientific">Leptothoe spongobia TAU-MAC 1115</name>
    <dbReference type="NCBI Taxonomy" id="1967444"/>
    <lineage>
        <taxon>Bacteria</taxon>
        <taxon>Bacillati</taxon>
        <taxon>Cyanobacteriota</taxon>
        <taxon>Cyanophyceae</taxon>
        <taxon>Nodosilineales</taxon>
        <taxon>Cymatolegaceae</taxon>
        <taxon>Leptothoe</taxon>
        <taxon>Leptothoe spongobia</taxon>
    </lineage>
</organism>
<name>A0A947GJL4_9CYAN</name>